<dbReference type="PROSITE" id="PS50910">
    <property type="entry name" value="HEPN"/>
    <property type="match status" value="1"/>
</dbReference>
<dbReference type="Gene3D" id="1.20.120.330">
    <property type="entry name" value="Nucleotidyltransferases domain 2"/>
    <property type="match status" value="1"/>
</dbReference>
<dbReference type="SUPFAM" id="SSF81593">
    <property type="entry name" value="Nucleotidyltransferase substrate binding subunit/domain"/>
    <property type="match status" value="1"/>
</dbReference>
<dbReference type="EMBL" id="PFEV01000213">
    <property type="protein sequence ID" value="PIV70570.1"/>
    <property type="molecule type" value="Genomic_DNA"/>
</dbReference>
<dbReference type="InterPro" id="IPR007842">
    <property type="entry name" value="HEPN_dom"/>
</dbReference>
<reference evidence="3" key="1">
    <citation type="submission" date="2017-09" db="EMBL/GenBank/DDBJ databases">
        <title>Depth-based differentiation of microbial function through sediment-hosted aquifers and enrichment of novel symbionts in the deep terrestrial subsurface.</title>
        <authorList>
            <person name="Probst A.J."/>
            <person name="Ladd B."/>
            <person name="Jarett J.K."/>
            <person name="Geller-Mcgrath D.E."/>
            <person name="Sieber C.M.K."/>
            <person name="Emerson J.B."/>
            <person name="Anantharaman K."/>
            <person name="Thomas B.C."/>
            <person name="Malmstrom R."/>
            <person name="Stieglmeier M."/>
            <person name="Klingl A."/>
            <person name="Woyke T."/>
            <person name="Ryan C.M."/>
            <person name="Banfield J.F."/>
        </authorList>
    </citation>
    <scope>NUCLEOTIDE SEQUENCE [LARGE SCALE GENOMIC DNA]</scope>
</reference>
<evidence type="ECO:0000313" key="2">
    <source>
        <dbReference type="EMBL" id="PIV70570.1"/>
    </source>
</evidence>
<dbReference type="Proteomes" id="UP000228762">
    <property type="component" value="Unassembled WGS sequence"/>
</dbReference>
<dbReference type="Pfam" id="PF05168">
    <property type="entry name" value="HEPN"/>
    <property type="match status" value="1"/>
</dbReference>
<evidence type="ECO:0000313" key="3">
    <source>
        <dbReference type="Proteomes" id="UP000228762"/>
    </source>
</evidence>
<sequence>MKKETKVWIDQAEDDYKNGRLLAKSKSYWGAVLFAQQSVEKIIKAYIIEFKGVMPKKTHRIEMLLKEADIVPEKITMKQAEELSKAYTYVRYPDMNRRFYTQKNTTQILLVVAEDLYLWVRKKFENN</sequence>
<evidence type="ECO:0000259" key="1">
    <source>
        <dbReference type="PROSITE" id="PS50910"/>
    </source>
</evidence>
<dbReference type="AlphaFoldDB" id="A0A2M7EJ32"/>
<accession>A0A2M7EJ32</accession>
<comment type="caution">
    <text evidence="2">The sequence shown here is derived from an EMBL/GenBank/DDBJ whole genome shotgun (WGS) entry which is preliminary data.</text>
</comment>
<protein>
    <recommendedName>
        <fullName evidence="1">HEPN domain-containing protein</fullName>
    </recommendedName>
</protein>
<organism evidence="2 3">
    <name type="scientific">Candidatus Roizmanbacteria bacterium CG17_big_fil_post_rev_8_21_14_2_50_39_7</name>
    <dbReference type="NCBI Taxonomy" id="1974858"/>
    <lineage>
        <taxon>Bacteria</taxon>
        <taxon>Candidatus Roizmaniibacteriota</taxon>
    </lineage>
</organism>
<name>A0A2M7EJ32_9BACT</name>
<feature type="domain" description="HEPN" evidence="1">
    <location>
        <begin position="9"/>
        <end position="116"/>
    </location>
</feature>
<dbReference type="SMART" id="SM00748">
    <property type="entry name" value="HEPN"/>
    <property type="match status" value="1"/>
</dbReference>
<gene>
    <name evidence="2" type="ORF">COW57_04625</name>
</gene>
<proteinExistence type="predicted"/>